<feature type="signal peptide" evidence="2">
    <location>
        <begin position="1"/>
        <end position="25"/>
    </location>
</feature>
<dbReference type="Proteomes" id="UP000623467">
    <property type="component" value="Unassembled WGS sequence"/>
</dbReference>
<evidence type="ECO:0000313" key="4">
    <source>
        <dbReference type="Proteomes" id="UP000623467"/>
    </source>
</evidence>
<keyword evidence="2" id="KW-0732">Signal</keyword>
<keyword evidence="4" id="KW-1185">Reference proteome</keyword>
<feature type="compositionally biased region" description="Polar residues" evidence="1">
    <location>
        <begin position="107"/>
        <end position="120"/>
    </location>
</feature>
<reference evidence="3" key="1">
    <citation type="submission" date="2020-05" db="EMBL/GenBank/DDBJ databases">
        <title>Mycena genomes resolve the evolution of fungal bioluminescence.</title>
        <authorList>
            <person name="Tsai I.J."/>
        </authorList>
    </citation>
    <scope>NUCLEOTIDE SEQUENCE</scope>
    <source>
        <strain evidence="3">160909Yilan</strain>
    </source>
</reference>
<gene>
    <name evidence="3" type="ORF">MSAN_00586000</name>
</gene>
<feature type="region of interest" description="Disordered" evidence="1">
    <location>
        <begin position="106"/>
        <end position="132"/>
    </location>
</feature>
<evidence type="ECO:0000313" key="3">
    <source>
        <dbReference type="EMBL" id="KAF7373745.1"/>
    </source>
</evidence>
<evidence type="ECO:0000256" key="2">
    <source>
        <dbReference type="SAM" id="SignalP"/>
    </source>
</evidence>
<name>A0A8H6ZDN0_9AGAR</name>
<sequence>MPVHPNVARHSMLLLLLHRDISILARVQIDETLPNDPDRLQQVRLLDDKRTLQSHQHELTNARRAKFLRAGEARQAQQDREQRTKKASLTFPFPCVGRLRAHAALREQQTSRTATPSSRDVQAPRAARPSGGAALLVDDDRIEAEAAHGLDEGGLWARWWSVRGQERDEGKLEGMTHVKSLNGSAGDLPETGGAQRAAPAGR</sequence>
<accession>A0A8H6ZDN0</accession>
<protein>
    <submittedName>
        <fullName evidence="3">Uncharacterized protein</fullName>
    </submittedName>
</protein>
<feature type="chain" id="PRO_5034981309" evidence="2">
    <location>
        <begin position="26"/>
        <end position="202"/>
    </location>
</feature>
<evidence type="ECO:0000256" key="1">
    <source>
        <dbReference type="SAM" id="MobiDB-lite"/>
    </source>
</evidence>
<comment type="caution">
    <text evidence="3">The sequence shown here is derived from an EMBL/GenBank/DDBJ whole genome shotgun (WGS) entry which is preliminary data.</text>
</comment>
<dbReference type="AlphaFoldDB" id="A0A8H6ZDN0"/>
<proteinExistence type="predicted"/>
<dbReference type="EMBL" id="JACAZH010000003">
    <property type="protein sequence ID" value="KAF7373745.1"/>
    <property type="molecule type" value="Genomic_DNA"/>
</dbReference>
<feature type="region of interest" description="Disordered" evidence="1">
    <location>
        <begin position="179"/>
        <end position="202"/>
    </location>
</feature>
<feature type="compositionally biased region" description="Low complexity" evidence="1">
    <location>
        <begin position="123"/>
        <end position="132"/>
    </location>
</feature>
<organism evidence="3 4">
    <name type="scientific">Mycena sanguinolenta</name>
    <dbReference type="NCBI Taxonomy" id="230812"/>
    <lineage>
        <taxon>Eukaryota</taxon>
        <taxon>Fungi</taxon>
        <taxon>Dikarya</taxon>
        <taxon>Basidiomycota</taxon>
        <taxon>Agaricomycotina</taxon>
        <taxon>Agaricomycetes</taxon>
        <taxon>Agaricomycetidae</taxon>
        <taxon>Agaricales</taxon>
        <taxon>Marasmiineae</taxon>
        <taxon>Mycenaceae</taxon>
        <taxon>Mycena</taxon>
    </lineage>
</organism>